<gene>
    <name evidence="2" type="ordered locus">Arad_8508</name>
</gene>
<name>B9JIM0_RHIR8</name>
<evidence type="ECO:0000313" key="3">
    <source>
        <dbReference type="Proteomes" id="UP000001600"/>
    </source>
</evidence>
<dbReference type="AlphaFoldDB" id="B9JIM0"/>
<sequence>MGCTPGAVLEAKKSPPSDEETTGLMMISSQLIRVVSSVGRRSFGLLSFG</sequence>
<dbReference type="Proteomes" id="UP000001600">
    <property type="component" value="Chromosome 2"/>
</dbReference>
<evidence type="ECO:0000256" key="1">
    <source>
        <dbReference type="SAM" id="MobiDB-lite"/>
    </source>
</evidence>
<dbReference type="EMBL" id="CP000629">
    <property type="protein sequence ID" value="ACM29762.1"/>
    <property type="molecule type" value="Genomic_DNA"/>
</dbReference>
<protein>
    <submittedName>
        <fullName evidence="2">Uncharacterized protein</fullName>
    </submittedName>
</protein>
<reference evidence="2 3" key="1">
    <citation type="journal article" date="2009" name="J. Bacteriol.">
        <title>Genome sequences of three Agrobacterium biovars help elucidate the evolution of multichromosome genomes in bacteria.</title>
        <authorList>
            <person name="Slater S.C."/>
            <person name="Goldman B.S."/>
            <person name="Goodner B."/>
            <person name="Setubal J.C."/>
            <person name="Farrand S.K."/>
            <person name="Nester E.W."/>
            <person name="Burr T.J."/>
            <person name="Banta L."/>
            <person name="Dickerman A.W."/>
            <person name="Paulsen I."/>
            <person name="Otten L."/>
            <person name="Suen G."/>
            <person name="Welch R."/>
            <person name="Almeida N.F."/>
            <person name="Arnold F."/>
            <person name="Burton O.T."/>
            <person name="Du Z."/>
            <person name="Ewing A."/>
            <person name="Godsy E."/>
            <person name="Heisel S."/>
            <person name="Houmiel K.L."/>
            <person name="Jhaveri J."/>
            <person name="Lu J."/>
            <person name="Miller N.M."/>
            <person name="Norton S."/>
            <person name="Chen Q."/>
            <person name="Phoolcharoen W."/>
            <person name="Ohlin V."/>
            <person name="Ondrusek D."/>
            <person name="Pride N."/>
            <person name="Stricklin S.L."/>
            <person name="Sun J."/>
            <person name="Wheeler C."/>
            <person name="Wilson L."/>
            <person name="Zhu H."/>
            <person name="Wood D.W."/>
        </authorList>
    </citation>
    <scope>NUCLEOTIDE SEQUENCE [LARGE SCALE GENOMIC DNA]</scope>
    <source>
        <strain evidence="3">K84 / ATCC BAA-868</strain>
    </source>
</reference>
<organism evidence="2 3">
    <name type="scientific">Rhizobium rhizogenes (strain K84 / ATCC BAA-868)</name>
    <name type="common">Agrobacterium radiobacter</name>
    <dbReference type="NCBI Taxonomy" id="311403"/>
    <lineage>
        <taxon>Bacteria</taxon>
        <taxon>Pseudomonadati</taxon>
        <taxon>Pseudomonadota</taxon>
        <taxon>Alphaproteobacteria</taxon>
        <taxon>Hyphomicrobiales</taxon>
        <taxon>Rhizobiaceae</taxon>
        <taxon>Rhizobium/Agrobacterium group</taxon>
        <taxon>Rhizobium</taxon>
    </lineage>
</organism>
<proteinExistence type="predicted"/>
<accession>B9JIM0</accession>
<feature type="region of interest" description="Disordered" evidence="1">
    <location>
        <begin position="1"/>
        <end position="22"/>
    </location>
</feature>
<evidence type="ECO:0000313" key="2">
    <source>
        <dbReference type="EMBL" id="ACM29762.1"/>
    </source>
</evidence>
<dbReference type="KEGG" id="ara:Arad_8508"/>
<dbReference type="STRING" id="311403.Arad_8508"/>
<dbReference type="HOGENOM" id="CLU_3131509_0_0_5"/>